<dbReference type="Proteomes" id="UP001529510">
    <property type="component" value="Unassembled WGS sequence"/>
</dbReference>
<proteinExistence type="predicted"/>
<evidence type="ECO:0000313" key="3">
    <source>
        <dbReference type="Proteomes" id="UP001529510"/>
    </source>
</evidence>
<comment type="caution">
    <text evidence="2">The sequence shown here is derived from an EMBL/GenBank/DDBJ whole genome shotgun (WGS) entry which is preliminary data.</text>
</comment>
<keyword evidence="3" id="KW-1185">Reference proteome</keyword>
<protein>
    <submittedName>
        <fullName evidence="2">Uncharacterized protein</fullName>
    </submittedName>
</protein>
<feature type="non-terminal residue" evidence="2">
    <location>
        <position position="1"/>
    </location>
</feature>
<name>A0ABD0RBV6_CIRMR</name>
<gene>
    <name evidence="2" type="ORF">M9458_009122</name>
</gene>
<sequence>PVPVLRRPPPRGSESGARWADDVDAEERKTSHRAAIAPEPAGRRHPAICPPTGVCV</sequence>
<dbReference type="EMBL" id="JAMKFB020000004">
    <property type="protein sequence ID" value="KAL0195550.1"/>
    <property type="molecule type" value="Genomic_DNA"/>
</dbReference>
<feature type="region of interest" description="Disordered" evidence="1">
    <location>
        <begin position="1"/>
        <end position="45"/>
    </location>
</feature>
<feature type="non-terminal residue" evidence="2">
    <location>
        <position position="56"/>
    </location>
</feature>
<reference evidence="2 3" key="1">
    <citation type="submission" date="2024-05" db="EMBL/GenBank/DDBJ databases">
        <title>Genome sequencing and assembly of Indian major carp, Cirrhinus mrigala (Hamilton, 1822).</title>
        <authorList>
            <person name="Mohindra V."/>
            <person name="Chowdhury L.M."/>
            <person name="Lal K."/>
            <person name="Jena J.K."/>
        </authorList>
    </citation>
    <scope>NUCLEOTIDE SEQUENCE [LARGE SCALE GENOMIC DNA]</scope>
    <source>
        <strain evidence="2">CM1030</strain>
        <tissue evidence="2">Blood</tissue>
    </source>
</reference>
<accession>A0ABD0RBV6</accession>
<organism evidence="2 3">
    <name type="scientific">Cirrhinus mrigala</name>
    <name type="common">Mrigala</name>
    <dbReference type="NCBI Taxonomy" id="683832"/>
    <lineage>
        <taxon>Eukaryota</taxon>
        <taxon>Metazoa</taxon>
        <taxon>Chordata</taxon>
        <taxon>Craniata</taxon>
        <taxon>Vertebrata</taxon>
        <taxon>Euteleostomi</taxon>
        <taxon>Actinopterygii</taxon>
        <taxon>Neopterygii</taxon>
        <taxon>Teleostei</taxon>
        <taxon>Ostariophysi</taxon>
        <taxon>Cypriniformes</taxon>
        <taxon>Cyprinidae</taxon>
        <taxon>Labeoninae</taxon>
        <taxon>Labeonini</taxon>
        <taxon>Cirrhinus</taxon>
    </lineage>
</organism>
<evidence type="ECO:0000256" key="1">
    <source>
        <dbReference type="SAM" id="MobiDB-lite"/>
    </source>
</evidence>
<evidence type="ECO:0000313" key="2">
    <source>
        <dbReference type="EMBL" id="KAL0195550.1"/>
    </source>
</evidence>
<feature type="compositionally biased region" description="Pro residues" evidence="1">
    <location>
        <begin position="1"/>
        <end position="11"/>
    </location>
</feature>
<dbReference type="AlphaFoldDB" id="A0ABD0RBV6"/>